<feature type="region of interest" description="Disordered" evidence="1">
    <location>
        <begin position="164"/>
        <end position="256"/>
    </location>
</feature>
<evidence type="ECO:0000256" key="2">
    <source>
        <dbReference type="SAM" id="Phobius"/>
    </source>
</evidence>
<keyword evidence="2" id="KW-0812">Transmembrane</keyword>
<accession>A0ABU8LM47</accession>
<feature type="compositionally biased region" description="Low complexity" evidence="1">
    <location>
        <begin position="175"/>
        <end position="187"/>
    </location>
</feature>
<dbReference type="Proteomes" id="UP001366085">
    <property type="component" value="Unassembled WGS sequence"/>
</dbReference>
<proteinExistence type="predicted"/>
<evidence type="ECO:0000256" key="1">
    <source>
        <dbReference type="SAM" id="MobiDB-lite"/>
    </source>
</evidence>
<name>A0ABU8LM47_9MICO</name>
<feature type="transmembrane region" description="Helical" evidence="2">
    <location>
        <begin position="12"/>
        <end position="36"/>
    </location>
</feature>
<feature type="transmembrane region" description="Helical" evidence="2">
    <location>
        <begin position="114"/>
        <end position="132"/>
    </location>
</feature>
<dbReference type="RefSeq" id="WP_337319573.1">
    <property type="nucleotide sequence ID" value="NZ_JBBDGN010000007.1"/>
</dbReference>
<evidence type="ECO:0000313" key="3">
    <source>
        <dbReference type="EMBL" id="MEJ1091757.1"/>
    </source>
</evidence>
<keyword evidence="4" id="KW-1185">Reference proteome</keyword>
<keyword evidence="2" id="KW-0472">Membrane</keyword>
<comment type="caution">
    <text evidence="3">The sequence shown here is derived from an EMBL/GenBank/DDBJ whole genome shotgun (WGS) entry which is preliminary data.</text>
</comment>
<organism evidence="3 4">
    <name type="scientific">Microbacterium istanbulense</name>
    <dbReference type="NCBI Taxonomy" id="3122049"/>
    <lineage>
        <taxon>Bacteria</taxon>
        <taxon>Bacillati</taxon>
        <taxon>Actinomycetota</taxon>
        <taxon>Actinomycetes</taxon>
        <taxon>Micrococcales</taxon>
        <taxon>Microbacteriaceae</taxon>
        <taxon>Microbacterium</taxon>
    </lineage>
</organism>
<evidence type="ECO:0000313" key="4">
    <source>
        <dbReference type="Proteomes" id="UP001366085"/>
    </source>
</evidence>
<feature type="compositionally biased region" description="Pro residues" evidence="1">
    <location>
        <begin position="188"/>
        <end position="256"/>
    </location>
</feature>
<dbReference type="EMBL" id="JBBDGN010000007">
    <property type="protein sequence ID" value="MEJ1091757.1"/>
    <property type="molecule type" value="Genomic_DNA"/>
</dbReference>
<reference evidence="3 4" key="1">
    <citation type="submission" date="2024-02" db="EMBL/GenBank/DDBJ databases">
        <authorList>
            <person name="Saticioglu I.B."/>
        </authorList>
    </citation>
    <scope>NUCLEOTIDE SEQUENCE [LARGE SCALE GENOMIC DNA]</scope>
    <source>
        <strain evidence="3 4">Mu-43</strain>
    </source>
</reference>
<sequence>MSYDDGSGYAAFFAVYFFLIFLIGIAGYVIGSLFMMKVFEKAGVQGKWRAWVPVYNTMVFFKLGDLSPWLVLYGLGGAILLSWIGIGALFSVALAVLSVLAAWRIGLKLQKESVWVVLYIFLSLVWLGIVAFDKSRWNSNIAPASWAGNSFLADRTVWEGIPAQTTTLPAPPQPGYGAPQGYAAPPQGYAPPQPGYAPPQPGAPVPPATSTPPATPPTPPATPPTPPAPPTAPPAAPPAPPAAPPAPPADPNQPPA</sequence>
<feature type="transmembrane region" description="Helical" evidence="2">
    <location>
        <begin position="48"/>
        <end position="64"/>
    </location>
</feature>
<gene>
    <name evidence="3" type="ORF">WDU93_08610</name>
</gene>
<keyword evidence="2" id="KW-1133">Transmembrane helix</keyword>
<feature type="transmembrane region" description="Helical" evidence="2">
    <location>
        <begin position="70"/>
        <end position="102"/>
    </location>
</feature>
<protein>
    <submittedName>
        <fullName evidence="3">Large exoprotein</fullName>
    </submittedName>
</protein>